<dbReference type="SUPFAM" id="SSF54106">
    <property type="entry name" value="LysM domain"/>
    <property type="match status" value="1"/>
</dbReference>
<sequence>MIRIVLLLVFLGWIGGVKAQDVKIERSKEMVVWKGKTYYLHTVEPGQTLFSICKAYEVSVEEVMVLNEKKDNNLTIHEILKIPYVEPFKRLDNQFYYHKIKPKETLYSLSRKFGIRLKRILKDNPEYSEKDPIPTGSVVRLTLKQIDKDVLNAELAWEDRQVREEAEVEALRVAAQTVKDEVDREIKRIEEEVQHPVSTYAERPVFSYQVRVALLLPFYLNNNQYPEEKPVVLDSLAVDQQEEKWNLYSKSEPFVQFYEGILMAVDSLKKAGYSVDLQVFDTERDPGKARMIANELNRFNPQLILGPVYANTFQVVADQLYDKSIPMVYPLSARTEGLGRFPNFIQVNTSTTTLLENMADWVVKNSIGANLVVIRPSGVSANSEESQLPYLVRYRLQPDMEMKTINWSSSITVDSLKMLLKPHAENIILFPTVNEAAASRVLPVLSALPDSYKVTVVGFPDWLKFTTLGDDVFFKLNVKLFMNSYVDYQSEPARKFAEQHRKYFYSEPTPIVNRAFDIGLFFMKQVADYGRQVLGHLGTEDEEALFTRFKFKMLPGGGMENRGLYLVHFRSNYEIKITPVN</sequence>
<feature type="domain" description="LysM" evidence="3">
    <location>
        <begin position="96"/>
        <end position="141"/>
    </location>
</feature>
<reference evidence="5 7" key="1">
    <citation type="submission" date="2014-07" db="EMBL/GenBank/DDBJ databases">
        <title>Porphyromonadaceae bacterium OUH 308042 = ATCC BAA-2681 = DSM 28342 draft genome.</title>
        <authorList>
            <person name="Sydenham T.V."/>
            <person name="Hasman H."/>
            <person name="Justensen U.S."/>
        </authorList>
    </citation>
    <scope>NUCLEOTIDE SEQUENCE [LARGE SCALE GENOMIC DNA]</scope>
    <source>
        <strain evidence="5 7">OUH 308042</strain>
    </source>
</reference>
<dbReference type="Gene3D" id="3.40.50.2300">
    <property type="match status" value="1"/>
</dbReference>
<keyword evidence="2" id="KW-0732">Signal</keyword>
<dbReference type="InterPro" id="IPR018392">
    <property type="entry name" value="LysM"/>
</dbReference>
<evidence type="ECO:0000259" key="3">
    <source>
        <dbReference type="PROSITE" id="PS51782"/>
    </source>
</evidence>
<evidence type="ECO:0000313" key="6">
    <source>
        <dbReference type="Proteomes" id="UP000031937"/>
    </source>
</evidence>
<gene>
    <name evidence="5" type="ORF">BA92_08085</name>
    <name evidence="4" type="ORF">IE90_13685</name>
</gene>
<dbReference type="InterPro" id="IPR028081">
    <property type="entry name" value="Leu-bd"/>
</dbReference>
<evidence type="ECO:0000313" key="5">
    <source>
        <dbReference type="EMBL" id="KIO44966.1"/>
    </source>
</evidence>
<dbReference type="Pfam" id="PF01476">
    <property type="entry name" value="LysM"/>
    <property type="match status" value="2"/>
</dbReference>
<reference evidence="4 6" key="2">
    <citation type="submission" date="2014-07" db="EMBL/GenBank/DDBJ databases">
        <title>Porphyromonadaceae bacterium OUH 334697 = ATCC BAA-2682 = DSM 28341 draft genome.</title>
        <authorList>
            <person name="Sydenham T.V."/>
            <person name="Hasman H."/>
            <person name="Justesen U.S."/>
        </authorList>
    </citation>
    <scope>NUCLEOTIDE SEQUENCE [LARGE SCALE GENOMIC DNA]</scope>
    <source>
        <strain evidence="4 6">OUH 334697</strain>
    </source>
</reference>
<evidence type="ECO:0000256" key="2">
    <source>
        <dbReference type="ARBA" id="ARBA00022729"/>
    </source>
</evidence>
<dbReference type="CDD" id="cd06268">
    <property type="entry name" value="PBP1_ABC_transporter_LIVBP-like"/>
    <property type="match status" value="1"/>
</dbReference>
<dbReference type="InterPro" id="IPR036779">
    <property type="entry name" value="LysM_dom_sf"/>
</dbReference>
<dbReference type="PROSITE" id="PS51782">
    <property type="entry name" value="LYSM"/>
    <property type="match status" value="2"/>
</dbReference>
<proteinExistence type="inferred from homology"/>
<dbReference type="EMBL" id="JPIU01000038">
    <property type="protein sequence ID" value="KIO44966.1"/>
    <property type="molecule type" value="Genomic_DNA"/>
</dbReference>
<accession>A0A0C3REL5</accession>
<dbReference type="EMBL" id="JPIT01000032">
    <property type="protein sequence ID" value="KIO43250.1"/>
    <property type="molecule type" value="Genomic_DNA"/>
</dbReference>
<comment type="similarity">
    <text evidence="1">Belongs to the leucine-binding protein family.</text>
</comment>
<dbReference type="Gene3D" id="3.10.350.10">
    <property type="entry name" value="LysM domain"/>
    <property type="match status" value="2"/>
</dbReference>
<dbReference type="OrthoDB" id="2149800at2"/>
<comment type="caution">
    <text evidence="5">The sequence shown here is derived from an EMBL/GenBank/DDBJ whole genome shotgun (WGS) entry which is preliminary data.</text>
</comment>
<dbReference type="RefSeq" id="WP_041504359.1">
    <property type="nucleotide sequence ID" value="NZ_JPIT01000032.1"/>
</dbReference>
<evidence type="ECO:0000256" key="1">
    <source>
        <dbReference type="ARBA" id="ARBA00010062"/>
    </source>
</evidence>
<dbReference type="SMART" id="SM00257">
    <property type="entry name" value="LysM"/>
    <property type="match status" value="2"/>
</dbReference>
<dbReference type="SUPFAM" id="SSF53822">
    <property type="entry name" value="Periplasmic binding protein-like I"/>
    <property type="match status" value="1"/>
</dbReference>
<dbReference type="AlphaFoldDB" id="A0A0C3REL5"/>
<dbReference type="InterPro" id="IPR028082">
    <property type="entry name" value="Peripla_BP_I"/>
</dbReference>
<dbReference type="Proteomes" id="UP000031937">
    <property type="component" value="Unassembled WGS sequence"/>
</dbReference>
<protein>
    <recommendedName>
        <fullName evidence="3">LysM domain-containing protein</fullName>
    </recommendedName>
</protein>
<feature type="domain" description="LysM" evidence="3">
    <location>
        <begin position="39"/>
        <end position="82"/>
    </location>
</feature>
<evidence type="ECO:0000313" key="7">
    <source>
        <dbReference type="Proteomes" id="UP000031980"/>
    </source>
</evidence>
<organism evidence="5 7">
    <name type="scientific">Sanguibacteroides justesenii</name>
    <dbReference type="NCBI Taxonomy" id="1547597"/>
    <lineage>
        <taxon>Bacteria</taxon>
        <taxon>Pseudomonadati</taxon>
        <taxon>Bacteroidota</taxon>
        <taxon>Bacteroidia</taxon>
        <taxon>Bacteroidales</taxon>
        <taxon>Porphyromonadaceae</taxon>
        <taxon>Sanguibacteroides</taxon>
    </lineage>
</organism>
<evidence type="ECO:0000313" key="4">
    <source>
        <dbReference type="EMBL" id="KIO43250.1"/>
    </source>
</evidence>
<dbReference type="Pfam" id="PF13458">
    <property type="entry name" value="Peripla_BP_6"/>
    <property type="match status" value="1"/>
</dbReference>
<dbReference type="Proteomes" id="UP000031980">
    <property type="component" value="Unassembled WGS sequence"/>
</dbReference>
<keyword evidence="7" id="KW-1185">Reference proteome</keyword>
<name>A0A0C3REL5_9PORP</name>